<organism evidence="1 2">
    <name type="scientific">Litorilituus sediminis</name>
    <dbReference type="NCBI Taxonomy" id="718192"/>
    <lineage>
        <taxon>Bacteria</taxon>
        <taxon>Pseudomonadati</taxon>
        <taxon>Pseudomonadota</taxon>
        <taxon>Gammaproteobacteria</taxon>
        <taxon>Alteromonadales</taxon>
        <taxon>Colwelliaceae</taxon>
        <taxon>Litorilituus</taxon>
    </lineage>
</organism>
<reference evidence="1 2" key="1">
    <citation type="submission" date="2018-12" db="EMBL/GenBank/DDBJ databases">
        <title>Complete genome of Litorilituus sediminis.</title>
        <authorList>
            <person name="Liu A."/>
            <person name="Rong J."/>
        </authorList>
    </citation>
    <scope>NUCLEOTIDE SEQUENCE [LARGE SCALE GENOMIC DNA]</scope>
    <source>
        <strain evidence="1 2">JCM 17549</strain>
    </source>
</reference>
<protein>
    <submittedName>
        <fullName evidence="1">Uncharacterized protein</fullName>
    </submittedName>
</protein>
<sequence length="86" mass="9815">MINLYLTKKIQVFLACIKQSNNSLTISISDAAELCGYRSNNGFIRFVKRWESTGILIVNRIPSAPSTYSINYDKAVLEQTQIIKHY</sequence>
<name>A0A4P6P0G6_9GAMM</name>
<accession>A0A4P6P0G6</accession>
<dbReference type="RefSeq" id="WP_130598535.1">
    <property type="nucleotide sequence ID" value="NZ_CP034759.1"/>
</dbReference>
<dbReference type="AlphaFoldDB" id="A0A4P6P0G6"/>
<gene>
    <name evidence="1" type="ORF">EMK97_00820</name>
</gene>
<evidence type="ECO:0000313" key="1">
    <source>
        <dbReference type="EMBL" id="QBG34381.1"/>
    </source>
</evidence>
<dbReference type="EMBL" id="CP034759">
    <property type="protein sequence ID" value="QBG34381.1"/>
    <property type="molecule type" value="Genomic_DNA"/>
</dbReference>
<proteinExistence type="predicted"/>
<dbReference type="Proteomes" id="UP000290244">
    <property type="component" value="Chromosome"/>
</dbReference>
<dbReference type="KEGG" id="lsd:EMK97_00820"/>
<evidence type="ECO:0000313" key="2">
    <source>
        <dbReference type="Proteomes" id="UP000290244"/>
    </source>
</evidence>
<keyword evidence="2" id="KW-1185">Reference proteome</keyword>